<dbReference type="GO" id="GO:0101005">
    <property type="term" value="F:deubiquitinase activity"/>
    <property type="evidence" value="ECO:0007669"/>
    <property type="project" value="TreeGrafter"/>
</dbReference>
<dbReference type="GO" id="GO:0016579">
    <property type="term" value="P:protein deubiquitination"/>
    <property type="evidence" value="ECO:0007669"/>
    <property type="project" value="TreeGrafter"/>
</dbReference>
<comment type="caution">
    <text evidence="5">The sequence shown here is derived from an EMBL/GenBank/DDBJ whole genome shotgun (WGS) entry which is preliminary data.</text>
</comment>
<sequence length="253" mass="28262">MSSRTSPVLIHLYDLTSPTVNTVLSEVVGIGGAFHAAVEVYGVEWSFGYCQYGCGIFAVLPKASSIGYYRESLAVGECQLEVVQVVGVLEDLRKDWSGKCYDLLNKNCTHFCDVFLHLLFPERGGPLLPRKVIRLAELADTWIRGLIATDGPPPERVTISTVAEESIMLRDWQDMWDSAVQRMRGVAWSCWGYSVAVGDGGVIHSMVDYEHGGAYTFDRECRSTYQLHDSVVRLAIAQFAYVYRMTQPKDPPH</sequence>
<gene>
    <name evidence="5" type="ORF">FOL47_003778</name>
</gene>
<protein>
    <recommendedName>
        <fullName evidence="4">PPPDE domain-containing protein</fullName>
    </recommendedName>
</protein>
<organism evidence="5 6">
    <name type="scientific">Perkinsus chesapeaki</name>
    <name type="common">Clam parasite</name>
    <name type="synonym">Perkinsus andrewsi</name>
    <dbReference type="NCBI Taxonomy" id="330153"/>
    <lineage>
        <taxon>Eukaryota</taxon>
        <taxon>Sar</taxon>
        <taxon>Alveolata</taxon>
        <taxon>Perkinsozoa</taxon>
        <taxon>Perkinsea</taxon>
        <taxon>Perkinsida</taxon>
        <taxon>Perkinsidae</taxon>
        <taxon>Perkinsus</taxon>
    </lineage>
</organism>
<dbReference type="InterPro" id="IPR042266">
    <property type="entry name" value="PPPDE_sf"/>
</dbReference>
<evidence type="ECO:0000256" key="3">
    <source>
        <dbReference type="ARBA" id="ARBA00022801"/>
    </source>
</evidence>
<dbReference type="GO" id="GO:0006508">
    <property type="term" value="P:proteolysis"/>
    <property type="evidence" value="ECO:0007669"/>
    <property type="project" value="UniProtKB-KW"/>
</dbReference>
<dbReference type="SMART" id="SM01179">
    <property type="entry name" value="DUF862"/>
    <property type="match status" value="1"/>
</dbReference>
<dbReference type="OrthoDB" id="412286at2759"/>
<reference evidence="5 6" key="1">
    <citation type="submission" date="2020-04" db="EMBL/GenBank/DDBJ databases">
        <title>Perkinsus chesapeaki whole genome sequence.</title>
        <authorList>
            <person name="Bogema D.R."/>
        </authorList>
    </citation>
    <scope>NUCLEOTIDE SEQUENCE [LARGE SCALE GENOMIC DNA]</scope>
    <source>
        <strain evidence="5">ATCC PRA-425</strain>
    </source>
</reference>
<dbReference type="Proteomes" id="UP000591131">
    <property type="component" value="Unassembled WGS sequence"/>
</dbReference>
<name>A0A7J6MZM6_PERCH</name>
<evidence type="ECO:0000256" key="2">
    <source>
        <dbReference type="ARBA" id="ARBA00022670"/>
    </source>
</evidence>
<evidence type="ECO:0000313" key="5">
    <source>
        <dbReference type="EMBL" id="KAF4677045.1"/>
    </source>
</evidence>
<dbReference type="PANTHER" id="PTHR12378">
    <property type="entry name" value="DESUMOYLATING ISOPEPTIDASE"/>
    <property type="match status" value="1"/>
</dbReference>
<dbReference type="InterPro" id="IPR008580">
    <property type="entry name" value="PPPDE_dom"/>
</dbReference>
<evidence type="ECO:0000259" key="4">
    <source>
        <dbReference type="PROSITE" id="PS51858"/>
    </source>
</evidence>
<evidence type="ECO:0000313" key="6">
    <source>
        <dbReference type="Proteomes" id="UP000591131"/>
    </source>
</evidence>
<proteinExistence type="inferred from homology"/>
<keyword evidence="2" id="KW-0645">Protease</keyword>
<keyword evidence="3" id="KW-0378">Hydrolase</keyword>
<dbReference type="Gene3D" id="3.90.1720.30">
    <property type="entry name" value="PPPDE domains"/>
    <property type="match status" value="1"/>
</dbReference>
<dbReference type="PROSITE" id="PS51858">
    <property type="entry name" value="PPPDE"/>
    <property type="match status" value="1"/>
</dbReference>
<evidence type="ECO:0000256" key="1">
    <source>
        <dbReference type="ARBA" id="ARBA00008140"/>
    </source>
</evidence>
<dbReference type="Pfam" id="PF05903">
    <property type="entry name" value="Peptidase_C97"/>
    <property type="match status" value="1"/>
</dbReference>
<accession>A0A7J6MZM6</accession>
<keyword evidence="6" id="KW-1185">Reference proteome</keyword>
<comment type="similarity">
    <text evidence="1">Belongs to the DeSI family.</text>
</comment>
<dbReference type="AlphaFoldDB" id="A0A7J6MZM6"/>
<feature type="domain" description="PPPDE" evidence="4">
    <location>
        <begin position="6"/>
        <end position="142"/>
    </location>
</feature>
<dbReference type="PANTHER" id="PTHR12378:SF9">
    <property type="entry name" value="OS06G0107000 PROTEIN"/>
    <property type="match status" value="1"/>
</dbReference>
<dbReference type="EMBL" id="JAAPAO010000022">
    <property type="protein sequence ID" value="KAF4677045.1"/>
    <property type="molecule type" value="Genomic_DNA"/>
</dbReference>